<dbReference type="PANTHER" id="PTHR11732">
    <property type="entry name" value="ALDO/KETO REDUCTASE"/>
    <property type="match status" value="1"/>
</dbReference>
<dbReference type="Gene3D" id="3.20.20.100">
    <property type="entry name" value="NADP-dependent oxidoreductase domain"/>
    <property type="match status" value="1"/>
</dbReference>
<keyword evidence="7" id="KW-1185">Reference proteome</keyword>
<evidence type="ECO:0000259" key="5">
    <source>
        <dbReference type="Pfam" id="PF00248"/>
    </source>
</evidence>
<evidence type="ECO:0000256" key="2">
    <source>
        <dbReference type="ARBA" id="ARBA00022857"/>
    </source>
</evidence>
<dbReference type="PROSITE" id="PS00798">
    <property type="entry name" value="ALDOKETO_REDUCTASE_1"/>
    <property type="match status" value="1"/>
</dbReference>
<feature type="chain" id="PRO_5040456448" description="NADP-dependent oxidoreductase domain-containing protein" evidence="4">
    <location>
        <begin position="22"/>
        <end position="431"/>
    </location>
</feature>
<accession>A0A9P0HRR1</accession>
<dbReference type="OrthoDB" id="416253at2759"/>
<dbReference type="InterPro" id="IPR018170">
    <property type="entry name" value="Aldo/ket_reductase_CS"/>
</dbReference>
<dbReference type="FunFam" id="3.20.20.100:FF:000006">
    <property type="entry name" value="Aldo-keto reductase family 1 member A1"/>
    <property type="match status" value="1"/>
</dbReference>
<dbReference type="InterPro" id="IPR023210">
    <property type="entry name" value="NADP_OxRdtase_dom"/>
</dbReference>
<evidence type="ECO:0000256" key="4">
    <source>
        <dbReference type="SAM" id="SignalP"/>
    </source>
</evidence>
<dbReference type="SUPFAM" id="SSF51430">
    <property type="entry name" value="NAD(P)-linked oxidoreductase"/>
    <property type="match status" value="1"/>
</dbReference>
<organism evidence="6 7">
    <name type="scientific">Nezara viridula</name>
    <name type="common">Southern green stink bug</name>
    <name type="synonym">Cimex viridulus</name>
    <dbReference type="NCBI Taxonomy" id="85310"/>
    <lineage>
        <taxon>Eukaryota</taxon>
        <taxon>Metazoa</taxon>
        <taxon>Ecdysozoa</taxon>
        <taxon>Arthropoda</taxon>
        <taxon>Hexapoda</taxon>
        <taxon>Insecta</taxon>
        <taxon>Pterygota</taxon>
        <taxon>Neoptera</taxon>
        <taxon>Paraneoptera</taxon>
        <taxon>Hemiptera</taxon>
        <taxon>Heteroptera</taxon>
        <taxon>Panheteroptera</taxon>
        <taxon>Pentatomomorpha</taxon>
        <taxon>Pentatomoidea</taxon>
        <taxon>Pentatomidae</taxon>
        <taxon>Pentatominae</taxon>
        <taxon>Nezara</taxon>
    </lineage>
</organism>
<keyword evidence="2" id="KW-0521">NADP</keyword>
<dbReference type="AlphaFoldDB" id="A0A9P0HRR1"/>
<dbReference type="Proteomes" id="UP001152798">
    <property type="component" value="Chromosome 7"/>
</dbReference>
<dbReference type="PROSITE" id="PS00063">
    <property type="entry name" value="ALDOKETO_REDUCTASE_3"/>
    <property type="match status" value="1"/>
</dbReference>
<keyword evidence="4" id="KW-0732">Signal</keyword>
<evidence type="ECO:0000256" key="3">
    <source>
        <dbReference type="ARBA" id="ARBA00023002"/>
    </source>
</evidence>
<keyword evidence="3" id="KW-0560">Oxidoreductase</keyword>
<feature type="signal peptide" evidence="4">
    <location>
        <begin position="1"/>
        <end position="21"/>
    </location>
</feature>
<feature type="domain" description="NADP-dependent oxidoreductase" evidence="5">
    <location>
        <begin position="126"/>
        <end position="405"/>
    </location>
</feature>
<protein>
    <recommendedName>
        <fullName evidence="5">NADP-dependent oxidoreductase domain-containing protein</fullName>
    </recommendedName>
</protein>
<dbReference type="InterPro" id="IPR036812">
    <property type="entry name" value="NAD(P)_OxRdtase_dom_sf"/>
</dbReference>
<reference evidence="6" key="1">
    <citation type="submission" date="2022-01" db="EMBL/GenBank/DDBJ databases">
        <authorList>
            <person name="King R."/>
        </authorList>
    </citation>
    <scope>NUCLEOTIDE SEQUENCE</scope>
</reference>
<sequence>MFNLPWVRILFLGLSCRSCSAPNCPKMEHWTWSCGWRYDKELRVSIEERKVKSIMFIPEELTRTSRKRLLIWHISRIGFASIIWFPGPAILHPVQYKPPVRTEVKMAQLTKKSFLKHSSMKLPYIGLGTNEITTEEMETALNTALDAGYRHFDTAYRYNNEADIGRSLKKIFESGKIKREELFIVTKLPNHGNRRGDVEYFLKKSLEALQLDYVDLYLVHSPMGYKRPDDIAQEVPNFTELELDMETDLVELWKGMEAQVDAGRAKYIGISKFNSKQIQRILDSCRIRPVNHQMEMQIYLQEKELVSFCQDNDITVTAFSPFGSPGIRSFEKTLSDAPAPLEDPVIKDIANKYNKQPSQIILRFLVECGVGIIPKSSNPVRIQQNIDVFDFELTKEDFERIRALDRGEDGRVFGKVFMGNSANHPEYPFPK</sequence>
<proteinExistence type="inferred from homology"/>
<evidence type="ECO:0000256" key="1">
    <source>
        <dbReference type="ARBA" id="ARBA00007905"/>
    </source>
</evidence>
<evidence type="ECO:0000313" key="7">
    <source>
        <dbReference type="Proteomes" id="UP001152798"/>
    </source>
</evidence>
<dbReference type="PRINTS" id="PR00069">
    <property type="entry name" value="ALDKETRDTASE"/>
</dbReference>
<name>A0A9P0HRR1_NEZVI</name>
<evidence type="ECO:0000313" key="6">
    <source>
        <dbReference type="EMBL" id="CAH1406835.1"/>
    </source>
</evidence>
<dbReference type="GO" id="GO:0016491">
    <property type="term" value="F:oxidoreductase activity"/>
    <property type="evidence" value="ECO:0007669"/>
    <property type="project" value="UniProtKB-KW"/>
</dbReference>
<dbReference type="Pfam" id="PF00248">
    <property type="entry name" value="Aldo_ket_red"/>
    <property type="match status" value="1"/>
</dbReference>
<dbReference type="InterPro" id="IPR020471">
    <property type="entry name" value="AKR"/>
</dbReference>
<dbReference type="EMBL" id="OV725083">
    <property type="protein sequence ID" value="CAH1406835.1"/>
    <property type="molecule type" value="Genomic_DNA"/>
</dbReference>
<gene>
    <name evidence="6" type="ORF">NEZAVI_LOCUS14682</name>
</gene>
<comment type="similarity">
    <text evidence="1">Belongs to the aldo/keto reductase family.</text>
</comment>